<dbReference type="Gene3D" id="3.90.220.20">
    <property type="entry name" value="DNA methylase specificity domains"/>
    <property type="match status" value="2"/>
</dbReference>
<evidence type="ECO:0000313" key="6">
    <source>
        <dbReference type="Proteomes" id="UP001206357"/>
    </source>
</evidence>
<dbReference type="EC" id="3.1.21.-" evidence="5"/>
<dbReference type="SUPFAM" id="SSF116734">
    <property type="entry name" value="DNA methylase specificity domain"/>
    <property type="match status" value="2"/>
</dbReference>
<proteinExistence type="inferred from homology"/>
<name>A0AAW5LU78_LACJH</name>
<comment type="similarity">
    <text evidence="1">Belongs to the type-I restriction system S methylase family.</text>
</comment>
<keyword evidence="5" id="KW-0378">Hydrolase</keyword>
<evidence type="ECO:0000256" key="1">
    <source>
        <dbReference type="ARBA" id="ARBA00010923"/>
    </source>
</evidence>
<evidence type="ECO:0000259" key="4">
    <source>
        <dbReference type="Pfam" id="PF01420"/>
    </source>
</evidence>
<dbReference type="Proteomes" id="UP001206357">
    <property type="component" value="Unassembled WGS sequence"/>
</dbReference>
<dbReference type="GO" id="GO:0003677">
    <property type="term" value="F:DNA binding"/>
    <property type="evidence" value="ECO:0007669"/>
    <property type="project" value="UniProtKB-KW"/>
</dbReference>
<dbReference type="RefSeq" id="WP_146283256.1">
    <property type="nucleotide sequence ID" value="NZ_CABIWE010000001.1"/>
</dbReference>
<dbReference type="InterPro" id="IPR044946">
    <property type="entry name" value="Restrct_endonuc_typeI_TRD_sf"/>
</dbReference>
<comment type="caution">
    <text evidence="5">The sequence shown here is derived from an EMBL/GenBank/DDBJ whole genome shotgun (WGS) entry which is preliminary data.</text>
</comment>
<dbReference type="PANTHER" id="PTHR30408:SF12">
    <property type="entry name" value="TYPE I RESTRICTION ENZYME MJAVIII SPECIFICITY SUBUNIT"/>
    <property type="match status" value="1"/>
</dbReference>
<accession>A0AAW5LU78</accession>
<sequence length="399" mass="46146">MNKIKWTKKRLTDLGKFARGKSKHRPRNDKTLFKNGHYPLVQTGDIKKANLYIQKSEEFYNEKGLKQSKLWPTDTLCITIAANIAETALLGQPMCFPDSIVGFNAFPNKSNNLFVHYVFELLKQQIQDNVNGSIQKNINLEFLENFELMVPPLNYQNKVSKLLKDIDSKITNNNAISKELESMAKTIYDYWFLQFEFPDKDGKPYKSNGGKMVWNDQLKQEIPEGWEVSIVKNILGDYPRTKTIESKEYNSGSLYPIIDQSKDSYICGYTDNKDYVLNLDDAIVFGDHSNKSKYVNFPFARGADGTQILNSNNPRLPNYLLYQEIIALPEIEKGYSRHFKFLKAQNITIPTLDITKKYMSIVSNMLLQQRKIIKENQQLQSLRDFLLPMLMNGQVIIED</sequence>
<feature type="domain" description="Type I restriction modification DNA specificity" evidence="4">
    <location>
        <begin position="5"/>
        <end position="181"/>
    </location>
</feature>
<keyword evidence="5" id="KW-0540">Nuclease</keyword>
<keyword evidence="2" id="KW-0680">Restriction system</keyword>
<dbReference type="GO" id="GO:0004519">
    <property type="term" value="F:endonuclease activity"/>
    <property type="evidence" value="ECO:0007669"/>
    <property type="project" value="UniProtKB-KW"/>
</dbReference>
<dbReference type="Gene3D" id="1.10.287.1120">
    <property type="entry name" value="Bipartite methylase S protein"/>
    <property type="match status" value="1"/>
</dbReference>
<reference evidence="5" key="1">
    <citation type="submission" date="2022-07" db="EMBL/GenBank/DDBJ databases">
        <title>Enhanced cultured diversity of the mouse gut microbiota enables custom-made synthetic communities.</title>
        <authorList>
            <person name="Afrizal A."/>
        </authorList>
    </citation>
    <scope>NUCLEOTIDE SEQUENCE</scope>
    <source>
        <strain evidence="5">DSM 100219</strain>
    </source>
</reference>
<dbReference type="GO" id="GO:0016787">
    <property type="term" value="F:hydrolase activity"/>
    <property type="evidence" value="ECO:0007669"/>
    <property type="project" value="UniProtKB-KW"/>
</dbReference>
<dbReference type="Pfam" id="PF01420">
    <property type="entry name" value="Methylase_S"/>
    <property type="match status" value="1"/>
</dbReference>
<keyword evidence="5" id="KW-0255">Endonuclease</keyword>
<dbReference type="CDD" id="cd17282">
    <property type="entry name" value="RMtype1_S_Eco16444ORF1681_TRD1-CR1_like"/>
    <property type="match status" value="1"/>
</dbReference>
<dbReference type="InterPro" id="IPR000055">
    <property type="entry name" value="Restrct_endonuc_typeI_TRD"/>
</dbReference>
<gene>
    <name evidence="5" type="ORF">NSA17_08685</name>
</gene>
<organism evidence="5 6">
    <name type="scientific">Lactobacillus johnsonii</name>
    <dbReference type="NCBI Taxonomy" id="33959"/>
    <lineage>
        <taxon>Bacteria</taxon>
        <taxon>Bacillati</taxon>
        <taxon>Bacillota</taxon>
        <taxon>Bacilli</taxon>
        <taxon>Lactobacillales</taxon>
        <taxon>Lactobacillaceae</taxon>
        <taxon>Lactobacillus</taxon>
    </lineage>
</organism>
<dbReference type="PANTHER" id="PTHR30408">
    <property type="entry name" value="TYPE-1 RESTRICTION ENZYME ECOKI SPECIFICITY PROTEIN"/>
    <property type="match status" value="1"/>
</dbReference>
<dbReference type="AlphaFoldDB" id="A0AAW5LU78"/>
<evidence type="ECO:0000313" key="5">
    <source>
        <dbReference type="EMBL" id="MCR1915502.1"/>
    </source>
</evidence>
<evidence type="ECO:0000256" key="2">
    <source>
        <dbReference type="ARBA" id="ARBA00022747"/>
    </source>
</evidence>
<keyword evidence="3" id="KW-0238">DNA-binding</keyword>
<dbReference type="InterPro" id="IPR052021">
    <property type="entry name" value="Type-I_RS_S_subunit"/>
</dbReference>
<dbReference type="GO" id="GO:0009307">
    <property type="term" value="P:DNA restriction-modification system"/>
    <property type="evidence" value="ECO:0007669"/>
    <property type="project" value="UniProtKB-KW"/>
</dbReference>
<protein>
    <submittedName>
        <fullName evidence="5">Restriction endonuclease subunit S</fullName>
        <ecNumber evidence="5">3.1.21.-</ecNumber>
    </submittedName>
</protein>
<dbReference type="EMBL" id="JANKAU010000011">
    <property type="protein sequence ID" value="MCR1915502.1"/>
    <property type="molecule type" value="Genomic_DNA"/>
</dbReference>
<evidence type="ECO:0000256" key="3">
    <source>
        <dbReference type="ARBA" id="ARBA00023125"/>
    </source>
</evidence>